<reference evidence="3" key="1">
    <citation type="submission" date="2014-02" db="EMBL/GenBank/DDBJ databases">
        <authorList>
            <person name="Genoscope - CEA"/>
        </authorList>
    </citation>
    <scope>NUCLEOTIDE SEQUENCE</scope>
    <source>
        <strain evidence="3">LS3</strain>
    </source>
</reference>
<feature type="compositionally biased region" description="Acidic residues" evidence="1">
    <location>
        <begin position="114"/>
        <end position="132"/>
    </location>
</feature>
<sequence>MSQSVSNIASMSSSISSQTSVQIVDMNTERPLFKVGDGIYEGHWHDMVGTEVYTDMKGRPLAKTRKRLQLIPATMRDRSDPSGNDATINYWQKQKSETLMDKIHKITQQRLAEQEMEEDEDGEQEQEQDQDEVPDHEMGNTDTPIKQEPTT</sequence>
<accession>A0A060TI32</accession>
<evidence type="ECO:0000259" key="2">
    <source>
        <dbReference type="Pfam" id="PF10419"/>
    </source>
</evidence>
<dbReference type="EMBL" id="HG937694">
    <property type="protein sequence ID" value="CDP38811.1"/>
    <property type="molecule type" value="Genomic_DNA"/>
</dbReference>
<reference evidence="3" key="2">
    <citation type="submission" date="2014-06" db="EMBL/GenBank/DDBJ databases">
        <title>The complete genome of Blastobotrys (Arxula) adeninivorans LS3 - a yeast of biotechnological interest.</title>
        <authorList>
            <person name="Kunze G."/>
            <person name="Gaillardin C."/>
            <person name="Czernicka M."/>
            <person name="Durrens P."/>
            <person name="Martin T."/>
            <person name="Boer E."/>
            <person name="Gabaldon T."/>
            <person name="Cruz J."/>
            <person name="Talla E."/>
            <person name="Marck C."/>
            <person name="Goffeau A."/>
            <person name="Barbe V."/>
            <person name="Baret P."/>
            <person name="Baronian K."/>
            <person name="Beier S."/>
            <person name="Bleykasten C."/>
            <person name="Bode R."/>
            <person name="Casaregola S."/>
            <person name="Despons L."/>
            <person name="Fairhead C."/>
            <person name="Giersberg M."/>
            <person name="Gierski P."/>
            <person name="Hahnel U."/>
            <person name="Hartmann A."/>
            <person name="Jankowska D."/>
            <person name="Jubin C."/>
            <person name="Jung P."/>
            <person name="Lafontaine I."/>
            <person name="Leh-Louis V."/>
            <person name="Lemaire M."/>
            <person name="Marcet-Houben M."/>
            <person name="Mascher M."/>
            <person name="Morel G."/>
            <person name="Richard G.-F."/>
            <person name="Riechen J."/>
            <person name="Sacerdot C."/>
            <person name="Sarkar A."/>
            <person name="Savel G."/>
            <person name="Schacherer J."/>
            <person name="Sherman D."/>
            <person name="Straub M.-L."/>
            <person name="Stein N."/>
            <person name="Thierry A."/>
            <person name="Trautwein-Schult A."/>
            <person name="Westhof E."/>
            <person name="Worch S."/>
            <person name="Dujon B."/>
            <person name="Souciet J.-L."/>
            <person name="Wincker P."/>
            <person name="Scholz U."/>
            <person name="Neuveglise N."/>
        </authorList>
    </citation>
    <scope>NUCLEOTIDE SEQUENCE</scope>
    <source>
        <strain evidence="3">LS3</strain>
    </source>
</reference>
<proteinExistence type="predicted"/>
<evidence type="ECO:0000256" key="1">
    <source>
        <dbReference type="SAM" id="MobiDB-lite"/>
    </source>
</evidence>
<dbReference type="InterPro" id="IPR019481">
    <property type="entry name" value="TFIIIC_triple_barrel"/>
</dbReference>
<feature type="compositionally biased region" description="Polar residues" evidence="1">
    <location>
        <begin position="140"/>
        <end position="151"/>
    </location>
</feature>
<feature type="region of interest" description="Disordered" evidence="1">
    <location>
        <begin position="106"/>
        <end position="151"/>
    </location>
</feature>
<name>A0A060TI32_BLAAD</name>
<gene>
    <name evidence="3" type="ORF">GNLVRS02_ARAD1D43164g</name>
</gene>
<organism evidence="3">
    <name type="scientific">Blastobotrys adeninivorans</name>
    <name type="common">Yeast</name>
    <name type="synonym">Arxula adeninivorans</name>
    <dbReference type="NCBI Taxonomy" id="409370"/>
    <lineage>
        <taxon>Eukaryota</taxon>
        <taxon>Fungi</taxon>
        <taxon>Dikarya</taxon>
        <taxon>Ascomycota</taxon>
        <taxon>Saccharomycotina</taxon>
        <taxon>Dipodascomycetes</taxon>
        <taxon>Dipodascales</taxon>
        <taxon>Trichomonascaceae</taxon>
        <taxon>Blastobotrys</taxon>
    </lineage>
</organism>
<dbReference type="Pfam" id="PF10419">
    <property type="entry name" value="TFIIIC_sub6"/>
    <property type="match status" value="1"/>
</dbReference>
<protein>
    <submittedName>
        <fullName evidence="3">ARAD1D43164p</fullName>
    </submittedName>
</protein>
<evidence type="ECO:0000313" key="3">
    <source>
        <dbReference type="EMBL" id="CDP38811.1"/>
    </source>
</evidence>
<dbReference type="AlphaFoldDB" id="A0A060TI32"/>
<dbReference type="Gene3D" id="2.60.40.4370">
    <property type="match status" value="1"/>
</dbReference>
<feature type="domain" description="Transcription factor TFIIIC triple barrel" evidence="2">
    <location>
        <begin position="14"/>
        <end position="74"/>
    </location>
</feature>